<feature type="region of interest" description="Disordered" evidence="1">
    <location>
        <begin position="130"/>
        <end position="177"/>
    </location>
</feature>
<feature type="region of interest" description="Disordered" evidence="1">
    <location>
        <begin position="208"/>
        <end position="256"/>
    </location>
</feature>
<feature type="compositionally biased region" description="Low complexity" evidence="1">
    <location>
        <begin position="1"/>
        <end position="22"/>
    </location>
</feature>
<accession>A0AAN6YKG0</accession>
<organism evidence="2 3">
    <name type="scientific">Rhypophila decipiens</name>
    <dbReference type="NCBI Taxonomy" id="261697"/>
    <lineage>
        <taxon>Eukaryota</taxon>
        <taxon>Fungi</taxon>
        <taxon>Dikarya</taxon>
        <taxon>Ascomycota</taxon>
        <taxon>Pezizomycotina</taxon>
        <taxon>Sordariomycetes</taxon>
        <taxon>Sordariomycetidae</taxon>
        <taxon>Sordariales</taxon>
        <taxon>Naviculisporaceae</taxon>
        <taxon>Rhypophila</taxon>
    </lineage>
</organism>
<evidence type="ECO:0000313" key="2">
    <source>
        <dbReference type="EMBL" id="KAK4220155.1"/>
    </source>
</evidence>
<feature type="non-terminal residue" evidence="2">
    <location>
        <position position="395"/>
    </location>
</feature>
<sequence>MTSSGAGSTTGSSIAGAETSSTIGSGSANKGSDGSSATTGSSETGAETSSTIGSGAGSAMTGSDGSPTGVSTPLETASKSSTILEPFFFFLSFLDFLVPIAGADSREPSASAWTSVWGLSSAGEAAISSTTVTGSTGSAAGTGSSATMDSGSDTTTAVPASSTKGVGVETPLSATDSDSSIPLEPFFFFLSFLDFLVGVAIDSTVSSTGAGTAAPTGSGSGTEVAGASSTTGSGSTSAMTSSERTAGAVTGASSTTGVVTPLETSSELSTTLEPFFFFLSFLDFLVGVAATSSSGSASAAVSDGLSSTGEVTISWATTGRAVSCTSVGASGSVIIGSRTSAAGAGAENISTASSTIGVATPLEEPNSESSTALEALFFFLSFLDFFVGVAAISSS</sequence>
<name>A0AAN6YKG0_9PEZI</name>
<gene>
    <name evidence="2" type="ORF">QBC37DRAFT_407997</name>
</gene>
<protein>
    <submittedName>
        <fullName evidence="2">Uncharacterized protein</fullName>
    </submittedName>
</protein>
<dbReference type="Proteomes" id="UP001301769">
    <property type="component" value="Unassembled WGS sequence"/>
</dbReference>
<keyword evidence="3" id="KW-1185">Reference proteome</keyword>
<feature type="region of interest" description="Disordered" evidence="1">
    <location>
        <begin position="1"/>
        <end position="74"/>
    </location>
</feature>
<evidence type="ECO:0000313" key="3">
    <source>
        <dbReference type="Proteomes" id="UP001301769"/>
    </source>
</evidence>
<reference evidence="2" key="1">
    <citation type="journal article" date="2023" name="Mol. Phylogenet. Evol.">
        <title>Genome-scale phylogeny and comparative genomics of the fungal order Sordariales.</title>
        <authorList>
            <person name="Hensen N."/>
            <person name="Bonometti L."/>
            <person name="Westerberg I."/>
            <person name="Brannstrom I.O."/>
            <person name="Guillou S."/>
            <person name="Cros-Aarteil S."/>
            <person name="Calhoun S."/>
            <person name="Haridas S."/>
            <person name="Kuo A."/>
            <person name="Mondo S."/>
            <person name="Pangilinan J."/>
            <person name="Riley R."/>
            <person name="LaButti K."/>
            <person name="Andreopoulos B."/>
            <person name="Lipzen A."/>
            <person name="Chen C."/>
            <person name="Yan M."/>
            <person name="Daum C."/>
            <person name="Ng V."/>
            <person name="Clum A."/>
            <person name="Steindorff A."/>
            <person name="Ohm R.A."/>
            <person name="Martin F."/>
            <person name="Silar P."/>
            <person name="Natvig D.O."/>
            <person name="Lalanne C."/>
            <person name="Gautier V."/>
            <person name="Ament-Velasquez S.L."/>
            <person name="Kruys A."/>
            <person name="Hutchinson M.I."/>
            <person name="Powell A.J."/>
            <person name="Barry K."/>
            <person name="Miller A.N."/>
            <person name="Grigoriev I.V."/>
            <person name="Debuchy R."/>
            <person name="Gladieux P."/>
            <person name="Hiltunen Thoren M."/>
            <person name="Johannesson H."/>
        </authorList>
    </citation>
    <scope>NUCLEOTIDE SEQUENCE</scope>
    <source>
        <strain evidence="2">PSN293</strain>
    </source>
</reference>
<dbReference type="EMBL" id="MU858045">
    <property type="protein sequence ID" value="KAK4220155.1"/>
    <property type="molecule type" value="Genomic_DNA"/>
</dbReference>
<reference evidence="2" key="2">
    <citation type="submission" date="2023-05" db="EMBL/GenBank/DDBJ databases">
        <authorList>
            <consortium name="Lawrence Berkeley National Laboratory"/>
            <person name="Steindorff A."/>
            <person name="Hensen N."/>
            <person name="Bonometti L."/>
            <person name="Westerberg I."/>
            <person name="Brannstrom I.O."/>
            <person name="Guillou S."/>
            <person name="Cros-Aarteil S."/>
            <person name="Calhoun S."/>
            <person name="Haridas S."/>
            <person name="Kuo A."/>
            <person name="Mondo S."/>
            <person name="Pangilinan J."/>
            <person name="Riley R."/>
            <person name="Labutti K."/>
            <person name="Andreopoulos B."/>
            <person name="Lipzen A."/>
            <person name="Chen C."/>
            <person name="Yanf M."/>
            <person name="Daum C."/>
            <person name="Ng V."/>
            <person name="Clum A."/>
            <person name="Ohm R."/>
            <person name="Martin F."/>
            <person name="Silar P."/>
            <person name="Natvig D."/>
            <person name="Lalanne C."/>
            <person name="Gautier V."/>
            <person name="Ament-Velasquez S.L."/>
            <person name="Kruys A."/>
            <person name="Hutchinson M.I."/>
            <person name="Powell A.J."/>
            <person name="Barry K."/>
            <person name="Miller A.N."/>
            <person name="Grigoriev I.V."/>
            <person name="Debuchy R."/>
            <person name="Gladieux P."/>
            <person name="Thoren M.H."/>
            <person name="Johannesson H."/>
        </authorList>
    </citation>
    <scope>NUCLEOTIDE SEQUENCE</scope>
    <source>
        <strain evidence="2">PSN293</strain>
    </source>
</reference>
<feature type="compositionally biased region" description="Low complexity" evidence="1">
    <location>
        <begin position="130"/>
        <end position="157"/>
    </location>
</feature>
<proteinExistence type="predicted"/>
<comment type="caution">
    <text evidence="2">The sequence shown here is derived from an EMBL/GenBank/DDBJ whole genome shotgun (WGS) entry which is preliminary data.</text>
</comment>
<evidence type="ECO:0000256" key="1">
    <source>
        <dbReference type="SAM" id="MobiDB-lite"/>
    </source>
</evidence>
<dbReference type="AlphaFoldDB" id="A0AAN6YKG0"/>
<feature type="compositionally biased region" description="Low complexity" evidence="1">
    <location>
        <begin position="31"/>
        <end position="66"/>
    </location>
</feature>